<proteinExistence type="predicted"/>
<organism evidence="1 2">
    <name type="scientific">Polarella glacialis</name>
    <name type="common">Dinoflagellate</name>
    <dbReference type="NCBI Taxonomy" id="89957"/>
    <lineage>
        <taxon>Eukaryota</taxon>
        <taxon>Sar</taxon>
        <taxon>Alveolata</taxon>
        <taxon>Dinophyceae</taxon>
        <taxon>Suessiales</taxon>
        <taxon>Suessiaceae</taxon>
        <taxon>Polarella</taxon>
    </lineage>
</organism>
<dbReference type="Proteomes" id="UP000654075">
    <property type="component" value="Unassembled WGS sequence"/>
</dbReference>
<dbReference type="SMART" id="SM00286">
    <property type="entry name" value="PTI"/>
    <property type="match status" value="5"/>
</dbReference>
<dbReference type="AlphaFoldDB" id="A0A813HH61"/>
<accession>A0A813HH61</accession>
<dbReference type="OMA" id="FECHETC"/>
<evidence type="ECO:0000313" key="2">
    <source>
        <dbReference type="Proteomes" id="UP000654075"/>
    </source>
</evidence>
<evidence type="ECO:0000313" key="1">
    <source>
        <dbReference type="EMBL" id="CAE8636936.1"/>
    </source>
</evidence>
<protein>
    <submittedName>
        <fullName evidence="1">Uncharacterized protein</fullName>
    </submittedName>
</protein>
<dbReference type="EMBL" id="CAJNNV010031579">
    <property type="protein sequence ID" value="CAE8636936.1"/>
    <property type="molecule type" value="Genomic_DNA"/>
</dbReference>
<reference evidence="1" key="1">
    <citation type="submission" date="2021-02" db="EMBL/GenBank/DDBJ databases">
        <authorList>
            <person name="Dougan E. K."/>
            <person name="Rhodes N."/>
            <person name="Thang M."/>
            <person name="Chan C."/>
        </authorList>
    </citation>
    <scope>NUCLEOTIDE SEQUENCE</scope>
</reference>
<gene>
    <name evidence="1" type="ORF">PGLA1383_LOCUS52340</name>
</gene>
<comment type="caution">
    <text evidence="1">The sequence shown here is derived from an EMBL/GenBank/DDBJ whole genome shotgun (WGS) entry which is preliminary data.</text>
</comment>
<name>A0A813HH61_POLGL</name>
<sequence length="1155" mass="118912">MGSDSVAVLEGLLGPGVLRHLHPKELHPGIYAAFLRLVGMCFPSPNCSGLEVLSASLNISGLVGPPVSFTRQKAGACTGEKVTGGESRLNSASYKCGNQCAGSAACISQSEGYSTDCSSCMGSLISCATSECLGTCKGEEACQACIDKTCGAAFATCTGLYNSKSASLNISGLVGPPVSFTRQKADACTGEKDKAIWTSGGESRLNSASYKCGNQCAGENSCSAACISQSEGYSTDCSSCMGSLISCATSECLGTCKGEEACQACIDKTCGAAFATCTGLYNSKSASLNISGLVGPPVSFTRQKADACTGEKDKAIWTSGGESRLNSASYKCGNQCAGENSCSAACISQSEGYSTDCSSCMGSLISCATSECLGTCKGEEACQACIDKTCGAAFATCTGLYNSKSASLNISGLVGPPVSFTRQKADACTGEKDKAIWTSGGESRLNSASYKCGNQCAGENSCSAACISQSEGYSTDCSSCMGSLISCATSECLGTCKGEEACQACIDKTCGAAFATCTGLYNSKSASLNISGLVGPPVSFTRQKADACTGEKDKAIWTSGGESRLNSASYKCGNQCAGENSCSSLTCSAACISQSEGYSTDCSSCMGSGPDFVRYFRVPGDLQRNAIVNKQWKEAFATCTGLYNSKSASLNISGLVGPPVSFTRQKADACTGEKDKAIWTSGGESRLNSASYKCGNQCAGENSCSAACISQSEGYSTDCSSCMGSLISCATSECLGTCKGEEACQACIDKTCGAAFATCTGLYNSKSASLNISGLVGPPVSFTRQKADACTGEKDKAIWTSGGESRLNSASYKCGNQCAGLISCATSECLGTCKGEAFATCTGLYNSKSASLNISGLVGPPVSFTRQKADACTGEKDKAIWTSGGESRLNSASYKCGNQCAGSAACISQSEGYSTDCGSCMGSGPDFVRYFRVPGAFVNCTGLNFSSSFAATASAVSKTLLLEEFELSLRAENASKSGAACRGKSDQMIWTGGGEVEFGEVAGDCSEECLGNALCAAQCLHVEEGYSPNCSFCMGGLVNCVASQCYGACNDLETHTNSDFKAQFVVVVGVIIVVVVKSQLVVSASSCFASLSATTTRIITTSGDLCLDHGIMQHGPAEVMRELHSNIVQPSIWQLQRPSKYRQRSRPEPPQFFFH</sequence>
<keyword evidence="2" id="KW-1185">Reference proteome</keyword>